<gene>
    <name evidence="1" type="ORF">GCM10010126_70910</name>
</gene>
<dbReference type="AlphaFoldDB" id="A0AA37BPQ6"/>
<reference evidence="1" key="2">
    <citation type="submission" date="2022-09" db="EMBL/GenBank/DDBJ databases">
        <authorList>
            <person name="Sun Q."/>
            <person name="Ohkuma M."/>
        </authorList>
    </citation>
    <scope>NUCLEOTIDE SEQUENCE</scope>
    <source>
        <strain evidence="1">JCM 3093</strain>
    </source>
</reference>
<dbReference type="InterPro" id="IPR046214">
    <property type="entry name" value="DUF6247"/>
</dbReference>
<organism evidence="1 2">
    <name type="scientific">Planomonospora parontospora</name>
    <dbReference type="NCBI Taxonomy" id="58119"/>
    <lineage>
        <taxon>Bacteria</taxon>
        <taxon>Bacillati</taxon>
        <taxon>Actinomycetota</taxon>
        <taxon>Actinomycetes</taxon>
        <taxon>Streptosporangiales</taxon>
        <taxon>Streptosporangiaceae</taxon>
        <taxon>Planomonospora</taxon>
    </lineage>
</organism>
<dbReference type="RefSeq" id="WP_191898728.1">
    <property type="nucleotide sequence ID" value="NZ_BMQD01000064.1"/>
</dbReference>
<evidence type="ECO:0000313" key="1">
    <source>
        <dbReference type="EMBL" id="GGL01471.1"/>
    </source>
</evidence>
<proteinExistence type="predicted"/>
<evidence type="ECO:0000313" key="2">
    <source>
        <dbReference type="Proteomes" id="UP000627984"/>
    </source>
</evidence>
<accession>A0AA37BPQ6</accession>
<reference evidence="1" key="1">
    <citation type="journal article" date="2014" name="Int. J. Syst. Evol. Microbiol.">
        <title>Complete genome sequence of Corynebacterium casei LMG S-19264T (=DSM 44701T), isolated from a smear-ripened cheese.</title>
        <authorList>
            <consortium name="US DOE Joint Genome Institute (JGI-PGF)"/>
            <person name="Walter F."/>
            <person name="Albersmeier A."/>
            <person name="Kalinowski J."/>
            <person name="Ruckert C."/>
        </authorList>
    </citation>
    <scope>NUCLEOTIDE SEQUENCE</scope>
    <source>
        <strain evidence="1">JCM 3093</strain>
    </source>
</reference>
<protein>
    <submittedName>
        <fullName evidence="1">Uncharacterized protein</fullName>
    </submittedName>
</protein>
<name>A0AA37BPQ6_9ACTN</name>
<dbReference type="EMBL" id="BMQD01000064">
    <property type="protein sequence ID" value="GGL01471.1"/>
    <property type="molecule type" value="Genomic_DNA"/>
</dbReference>
<dbReference type="Proteomes" id="UP000627984">
    <property type="component" value="Unassembled WGS sequence"/>
</dbReference>
<dbReference type="Pfam" id="PF19760">
    <property type="entry name" value="DUF6247"/>
    <property type="match status" value="1"/>
</dbReference>
<comment type="caution">
    <text evidence="1">The sequence shown here is derived from an EMBL/GenBank/DDBJ whole genome shotgun (WGS) entry which is preliminary data.</text>
</comment>
<sequence>MTAQPHAVPPSAIERTFTAVRAALPPDNIGAFDAELAQITNATVADLSALDDFLTGWWRIATRAAGDREDWQRMHAEAQEIGSGHRPAGTSLAEVLARRGVQI</sequence>